<dbReference type="EMBL" id="JBHSHL010000008">
    <property type="protein sequence ID" value="MFC4803961.1"/>
    <property type="molecule type" value="Genomic_DNA"/>
</dbReference>
<dbReference type="InterPro" id="IPR036388">
    <property type="entry name" value="WH-like_DNA-bd_sf"/>
</dbReference>
<keyword evidence="6" id="KW-1185">Reference proteome</keyword>
<dbReference type="CDD" id="cd07377">
    <property type="entry name" value="WHTH_GntR"/>
    <property type="match status" value="1"/>
</dbReference>
<gene>
    <name evidence="5" type="ORF">ACFO4R_02595</name>
</gene>
<dbReference type="Gene3D" id="1.10.10.10">
    <property type="entry name" value="Winged helix-like DNA-binding domain superfamily/Winged helix DNA-binding domain"/>
    <property type="match status" value="1"/>
</dbReference>
<evidence type="ECO:0000259" key="4">
    <source>
        <dbReference type="PROSITE" id="PS50949"/>
    </source>
</evidence>
<evidence type="ECO:0000256" key="2">
    <source>
        <dbReference type="ARBA" id="ARBA00023125"/>
    </source>
</evidence>
<reference evidence="6" key="1">
    <citation type="journal article" date="2019" name="Int. J. Syst. Evol. Microbiol.">
        <title>The Global Catalogue of Microorganisms (GCM) 10K type strain sequencing project: providing services to taxonomists for standard genome sequencing and annotation.</title>
        <authorList>
            <consortium name="The Broad Institute Genomics Platform"/>
            <consortium name="The Broad Institute Genome Sequencing Center for Infectious Disease"/>
            <person name="Wu L."/>
            <person name="Ma J."/>
        </authorList>
    </citation>
    <scope>NUCLEOTIDE SEQUENCE [LARGE SCALE GENOMIC DNA]</scope>
    <source>
        <strain evidence="6">CCUG 46385</strain>
    </source>
</reference>
<keyword evidence="3" id="KW-0804">Transcription</keyword>
<dbReference type="Proteomes" id="UP001595916">
    <property type="component" value="Unassembled WGS sequence"/>
</dbReference>
<protein>
    <submittedName>
        <fullName evidence="5">GntR family transcriptional regulator</fullName>
    </submittedName>
</protein>
<dbReference type="InterPro" id="IPR000524">
    <property type="entry name" value="Tscrpt_reg_HTH_GntR"/>
</dbReference>
<evidence type="ECO:0000256" key="3">
    <source>
        <dbReference type="ARBA" id="ARBA00023163"/>
    </source>
</evidence>
<dbReference type="RefSeq" id="WP_379787439.1">
    <property type="nucleotide sequence ID" value="NZ_JBHSHL010000008.1"/>
</dbReference>
<dbReference type="InterPro" id="IPR036390">
    <property type="entry name" value="WH_DNA-bd_sf"/>
</dbReference>
<dbReference type="SMART" id="SM00345">
    <property type="entry name" value="HTH_GNTR"/>
    <property type="match status" value="1"/>
</dbReference>
<organism evidence="5 6">
    <name type="scientific">Filifactor villosus</name>
    <dbReference type="NCBI Taxonomy" id="29374"/>
    <lineage>
        <taxon>Bacteria</taxon>
        <taxon>Bacillati</taxon>
        <taxon>Bacillota</taxon>
        <taxon>Clostridia</taxon>
        <taxon>Peptostreptococcales</taxon>
        <taxon>Filifactoraceae</taxon>
        <taxon>Filifactor</taxon>
    </lineage>
</organism>
<name>A0ABV9QMN7_9FIRM</name>
<evidence type="ECO:0000313" key="6">
    <source>
        <dbReference type="Proteomes" id="UP001595916"/>
    </source>
</evidence>
<dbReference type="PANTHER" id="PTHR38445:SF7">
    <property type="entry name" value="GNTR-FAMILY TRANSCRIPTIONAL REGULATOR"/>
    <property type="match status" value="1"/>
</dbReference>
<sequence length="123" mass="14033">MNLIISNISKEPIYEQIKNQLKKQILLGEIREGDLLPSIRSLAKELGVSVITTKRAYDDMEAEGYIATMQGKGSYVLGTNTEHLREQKLCEIEELLQTAIDKAESIGMEQERLVEMFLLLYEK</sequence>
<dbReference type="PANTHER" id="PTHR38445">
    <property type="entry name" value="HTH-TYPE TRANSCRIPTIONAL REPRESSOR YTRA"/>
    <property type="match status" value="1"/>
</dbReference>
<feature type="domain" description="HTH gntR-type" evidence="4">
    <location>
        <begin position="11"/>
        <end position="79"/>
    </location>
</feature>
<dbReference type="SUPFAM" id="SSF46785">
    <property type="entry name" value="Winged helix' DNA-binding domain"/>
    <property type="match status" value="1"/>
</dbReference>
<dbReference type="PROSITE" id="PS50949">
    <property type="entry name" value="HTH_GNTR"/>
    <property type="match status" value="1"/>
</dbReference>
<proteinExistence type="predicted"/>
<keyword evidence="1" id="KW-0805">Transcription regulation</keyword>
<dbReference type="Pfam" id="PF00392">
    <property type="entry name" value="GntR"/>
    <property type="match status" value="1"/>
</dbReference>
<evidence type="ECO:0000313" key="5">
    <source>
        <dbReference type="EMBL" id="MFC4803961.1"/>
    </source>
</evidence>
<evidence type="ECO:0000256" key="1">
    <source>
        <dbReference type="ARBA" id="ARBA00023015"/>
    </source>
</evidence>
<accession>A0ABV9QMN7</accession>
<comment type="caution">
    <text evidence="5">The sequence shown here is derived from an EMBL/GenBank/DDBJ whole genome shotgun (WGS) entry which is preliminary data.</text>
</comment>
<keyword evidence="2" id="KW-0238">DNA-binding</keyword>